<accession>A0A0D3KA71</accession>
<dbReference type="Gene3D" id="3.40.630.10">
    <property type="entry name" value="Zn peptidases"/>
    <property type="match status" value="1"/>
</dbReference>
<dbReference type="KEGG" id="ehx:EMIHUDRAFT_230651"/>
<dbReference type="AlphaFoldDB" id="A0A0D3KA71"/>
<evidence type="ECO:0000256" key="1">
    <source>
        <dbReference type="SAM" id="Phobius"/>
    </source>
</evidence>
<keyword evidence="1" id="KW-0812">Transmembrane</keyword>
<dbReference type="SUPFAM" id="SSF53187">
    <property type="entry name" value="Zn-dependent exopeptidases"/>
    <property type="match status" value="1"/>
</dbReference>
<reference evidence="2" key="2">
    <citation type="submission" date="2024-10" db="UniProtKB">
        <authorList>
            <consortium name="EnsemblProtists"/>
        </authorList>
    </citation>
    <scope>IDENTIFICATION</scope>
</reference>
<keyword evidence="1" id="KW-1133">Transmembrane helix</keyword>
<protein>
    <recommendedName>
        <fullName evidence="4">Peptidase M14 carboxypeptidase A domain-containing protein</fullName>
    </recommendedName>
</protein>
<organism evidence="2 3">
    <name type="scientific">Emiliania huxleyi (strain CCMP1516)</name>
    <dbReference type="NCBI Taxonomy" id="280463"/>
    <lineage>
        <taxon>Eukaryota</taxon>
        <taxon>Haptista</taxon>
        <taxon>Haptophyta</taxon>
        <taxon>Prymnesiophyceae</taxon>
        <taxon>Isochrysidales</taxon>
        <taxon>Noelaerhabdaceae</taxon>
        <taxon>Emiliania</taxon>
    </lineage>
</organism>
<keyword evidence="1" id="KW-0472">Membrane</keyword>
<proteinExistence type="predicted"/>
<dbReference type="Proteomes" id="UP000013827">
    <property type="component" value="Unassembled WGS sequence"/>
</dbReference>
<dbReference type="PaxDb" id="2903-EOD32656"/>
<keyword evidence="3" id="KW-1185">Reference proteome</keyword>
<evidence type="ECO:0000313" key="3">
    <source>
        <dbReference type="Proteomes" id="UP000013827"/>
    </source>
</evidence>
<evidence type="ECO:0000313" key="2">
    <source>
        <dbReference type="EnsemblProtists" id="EOD32656"/>
    </source>
</evidence>
<dbReference type="GeneID" id="17277929"/>
<sequence>MSRVGVAIAVGAGTAVVLFLYGRKRHFYKRHFYEIGTPGVPWGASERAAWLKHVGAAKRSYMKEVVDKLEPLKQTFDVVKYGELSQNPSRYPLFCVKTKNWDERKPCMLLTGGVHGYETSGVQGALLFLQENAQHYSKYFNIARR</sequence>
<evidence type="ECO:0008006" key="4">
    <source>
        <dbReference type="Google" id="ProtNLM"/>
    </source>
</evidence>
<reference evidence="3" key="1">
    <citation type="journal article" date="2013" name="Nature">
        <title>Pan genome of the phytoplankton Emiliania underpins its global distribution.</title>
        <authorList>
            <person name="Read B.A."/>
            <person name="Kegel J."/>
            <person name="Klute M.J."/>
            <person name="Kuo A."/>
            <person name="Lefebvre S.C."/>
            <person name="Maumus F."/>
            <person name="Mayer C."/>
            <person name="Miller J."/>
            <person name="Monier A."/>
            <person name="Salamov A."/>
            <person name="Young J."/>
            <person name="Aguilar M."/>
            <person name="Claverie J.M."/>
            <person name="Frickenhaus S."/>
            <person name="Gonzalez K."/>
            <person name="Herman E.K."/>
            <person name="Lin Y.C."/>
            <person name="Napier J."/>
            <person name="Ogata H."/>
            <person name="Sarno A.F."/>
            <person name="Shmutz J."/>
            <person name="Schroeder D."/>
            <person name="de Vargas C."/>
            <person name="Verret F."/>
            <person name="von Dassow P."/>
            <person name="Valentin K."/>
            <person name="Van de Peer Y."/>
            <person name="Wheeler G."/>
            <person name="Dacks J.B."/>
            <person name="Delwiche C.F."/>
            <person name="Dyhrman S.T."/>
            <person name="Glockner G."/>
            <person name="John U."/>
            <person name="Richards T."/>
            <person name="Worden A.Z."/>
            <person name="Zhang X."/>
            <person name="Grigoriev I.V."/>
            <person name="Allen A.E."/>
            <person name="Bidle K."/>
            <person name="Borodovsky M."/>
            <person name="Bowler C."/>
            <person name="Brownlee C."/>
            <person name="Cock J.M."/>
            <person name="Elias M."/>
            <person name="Gladyshev V.N."/>
            <person name="Groth M."/>
            <person name="Guda C."/>
            <person name="Hadaegh A."/>
            <person name="Iglesias-Rodriguez M.D."/>
            <person name="Jenkins J."/>
            <person name="Jones B.M."/>
            <person name="Lawson T."/>
            <person name="Leese F."/>
            <person name="Lindquist E."/>
            <person name="Lobanov A."/>
            <person name="Lomsadze A."/>
            <person name="Malik S.B."/>
            <person name="Marsh M.E."/>
            <person name="Mackinder L."/>
            <person name="Mock T."/>
            <person name="Mueller-Roeber B."/>
            <person name="Pagarete A."/>
            <person name="Parker M."/>
            <person name="Probert I."/>
            <person name="Quesneville H."/>
            <person name="Raines C."/>
            <person name="Rensing S.A."/>
            <person name="Riano-Pachon D.M."/>
            <person name="Richier S."/>
            <person name="Rokitta S."/>
            <person name="Shiraiwa Y."/>
            <person name="Soanes D.M."/>
            <person name="van der Giezen M."/>
            <person name="Wahlund T.M."/>
            <person name="Williams B."/>
            <person name="Wilson W."/>
            <person name="Wolfe G."/>
            <person name="Wurch L.L."/>
        </authorList>
    </citation>
    <scope>NUCLEOTIDE SEQUENCE</scope>
</reference>
<dbReference type="HOGENOM" id="CLU_1790564_0_0_1"/>
<dbReference type="RefSeq" id="XP_005785085.1">
    <property type="nucleotide sequence ID" value="XM_005785028.1"/>
</dbReference>
<name>A0A0D3KA71_EMIH1</name>
<dbReference type="EnsemblProtists" id="EOD32656">
    <property type="protein sequence ID" value="EOD32656"/>
    <property type="gene ID" value="EMIHUDRAFT_230651"/>
</dbReference>
<feature type="transmembrane region" description="Helical" evidence="1">
    <location>
        <begin position="6"/>
        <end position="22"/>
    </location>
</feature>
<dbReference type="eggNOG" id="ENOG502RDMV">
    <property type="taxonomic scope" value="Eukaryota"/>
</dbReference>